<sequence>MNIVIPMAGLGSRFAQSGFTLPKPLINVGHKPMYRRAVDCLPLTFAKKLIFIIRENEYVDTLKDDIETNYEDLPLALVILKHETEGQAETLLYCSEYLDLNEPTLIHNCDTYIKENFNWDHLVQQNIDGAIVLFNSQEERWSYAKLDSNQQYIIDVQEKKVISDYATTGTYFFKNTSDLLEITAKNIQANVRENNEFYLSSTYKSMLQMSKKIIPLWTQKMFCFGTPQDLVNSLNSLLLESMFQ</sequence>
<dbReference type="InterPro" id="IPR005835">
    <property type="entry name" value="NTP_transferase_dom"/>
</dbReference>
<evidence type="ECO:0000313" key="5">
    <source>
        <dbReference type="Proteomes" id="UP000234343"/>
    </source>
</evidence>
<keyword evidence="4" id="KW-0614">Plasmid</keyword>
<dbReference type="EMBL" id="CP025493">
    <property type="protein sequence ID" value="AUH74276.1"/>
    <property type="molecule type" value="Genomic_DNA"/>
</dbReference>
<dbReference type="InterPro" id="IPR029044">
    <property type="entry name" value="Nucleotide-diphossugar_trans"/>
</dbReference>
<dbReference type="InterPro" id="IPR016873">
    <property type="entry name" value="Caps_polysacc_synth_BcbE_prd"/>
</dbReference>
<protein>
    <recommendedName>
        <fullName evidence="3">Nucleotidyl transferase domain-containing protein</fullName>
    </recommendedName>
</protein>
<evidence type="ECO:0000259" key="3">
    <source>
        <dbReference type="Pfam" id="PF00483"/>
    </source>
</evidence>
<geneLocation type="plasmid" evidence="5">
    <name>pLA01-117_113k</name>
</geneLocation>
<organism evidence="4 5">
    <name type="scientific">Legionella sainthelensi</name>
    <dbReference type="NCBI Taxonomy" id="28087"/>
    <lineage>
        <taxon>Bacteria</taxon>
        <taxon>Pseudomonadati</taxon>
        <taxon>Pseudomonadota</taxon>
        <taxon>Gammaproteobacteria</taxon>
        <taxon>Legionellales</taxon>
        <taxon>Legionellaceae</taxon>
        <taxon>Legionella</taxon>
    </lineage>
</organism>
<dbReference type="AlphaFoldDB" id="A0A2H5FRZ0"/>
<name>A0A2H5FRZ0_9GAMM</name>
<keyword evidence="5" id="KW-1185">Reference proteome</keyword>
<dbReference type="KEGG" id="lsh:CAB17_20285"/>
<dbReference type="Pfam" id="PF00483">
    <property type="entry name" value="NTP_transferase"/>
    <property type="match status" value="1"/>
</dbReference>
<accession>A0A2H5FRZ0</accession>
<keyword evidence="2" id="KW-0548">Nucleotidyltransferase</keyword>
<dbReference type="RefSeq" id="WP_101901965.1">
    <property type="nucleotide sequence ID" value="NZ_CP025493.2"/>
</dbReference>
<dbReference type="PIRSF" id="PIRSF028162">
    <property type="entry name" value="BcbE_prd"/>
    <property type="match status" value="1"/>
</dbReference>
<gene>
    <name evidence="4" type="ORF">CAB17_20285</name>
</gene>
<dbReference type="PANTHER" id="PTHR43584:SF8">
    <property type="entry name" value="N-ACETYLMURAMATE ALPHA-1-PHOSPHATE URIDYLYLTRANSFERASE"/>
    <property type="match status" value="1"/>
</dbReference>
<evidence type="ECO:0000256" key="1">
    <source>
        <dbReference type="ARBA" id="ARBA00022679"/>
    </source>
</evidence>
<dbReference type="GO" id="GO:0016779">
    <property type="term" value="F:nucleotidyltransferase activity"/>
    <property type="evidence" value="ECO:0007669"/>
    <property type="project" value="UniProtKB-KW"/>
</dbReference>
<dbReference type="PANTHER" id="PTHR43584">
    <property type="entry name" value="NUCLEOTIDYL TRANSFERASE"/>
    <property type="match status" value="1"/>
</dbReference>
<dbReference type="InterPro" id="IPR050065">
    <property type="entry name" value="GlmU-like"/>
</dbReference>
<dbReference type="Gene3D" id="3.90.550.10">
    <property type="entry name" value="Spore Coat Polysaccharide Biosynthesis Protein SpsA, Chain A"/>
    <property type="match status" value="1"/>
</dbReference>
<feature type="domain" description="Nucleotidyl transferase" evidence="3">
    <location>
        <begin position="7"/>
        <end position="197"/>
    </location>
</feature>
<dbReference type="Proteomes" id="UP000234343">
    <property type="component" value="Plasmid pLA01-117_113k"/>
</dbReference>
<proteinExistence type="predicted"/>
<evidence type="ECO:0000313" key="4">
    <source>
        <dbReference type="EMBL" id="AUH74276.1"/>
    </source>
</evidence>
<reference evidence="4 5" key="1">
    <citation type="submission" date="2017-12" db="EMBL/GenBank/DDBJ databases">
        <title>Legionella sainthelensi LA01-117, whole genome sequence of a clinical isolate from New Zealand.</title>
        <authorList>
            <person name="Cree S.L."/>
            <person name="Slow S."/>
            <person name="Kennedy M.A."/>
            <person name="Murdoch D.R."/>
            <person name="Biggs P.J."/>
            <person name="Anderson T."/>
        </authorList>
    </citation>
    <scope>NUCLEOTIDE SEQUENCE [LARGE SCALE GENOMIC DNA]</scope>
    <source>
        <strain evidence="4 5">LA01-117</strain>
        <plasmid evidence="5">pLA01-117_113k</plasmid>
    </source>
</reference>
<dbReference type="SUPFAM" id="SSF53448">
    <property type="entry name" value="Nucleotide-diphospho-sugar transferases"/>
    <property type="match status" value="1"/>
</dbReference>
<evidence type="ECO:0000256" key="2">
    <source>
        <dbReference type="ARBA" id="ARBA00022695"/>
    </source>
</evidence>
<keyword evidence="1" id="KW-0808">Transferase</keyword>